<reference evidence="1 2" key="1">
    <citation type="submission" date="2014-04" db="EMBL/GenBank/DDBJ databases">
        <authorList>
            <consortium name="DOE Joint Genome Institute"/>
            <person name="Kuo A."/>
            <person name="Girlanda M."/>
            <person name="Perotto S."/>
            <person name="Kohler A."/>
            <person name="Nagy L.G."/>
            <person name="Floudas D."/>
            <person name="Copeland A."/>
            <person name="Barry K.W."/>
            <person name="Cichocki N."/>
            <person name="Veneault-Fourrey C."/>
            <person name="LaButti K."/>
            <person name="Lindquist E.A."/>
            <person name="Lipzen A."/>
            <person name="Lundell T."/>
            <person name="Morin E."/>
            <person name="Murat C."/>
            <person name="Sun H."/>
            <person name="Tunlid A."/>
            <person name="Henrissat B."/>
            <person name="Grigoriev I.V."/>
            <person name="Hibbett D.S."/>
            <person name="Martin F."/>
            <person name="Nordberg H.P."/>
            <person name="Cantor M.N."/>
            <person name="Hua S.X."/>
        </authorList>
    </citation>
    <scope>NUCLEOTIDE SEQUENCE [LARGE SCALE GENOMIC DNA]</scope>
    <source>
        <strain evidence="1 2">MUT 4182</strain>
    </source>
</reference>
<gene>
    <name evidence="1" type="ORF">M407DRAFT_29551</name>
</gene>
<sequence length="261" mass="29233">MSNSSSIRALERFSVQVSASLVKGRSILRQLPVVGRLFRKNLKNIPLQTGRATHIVITSLSYPGMYRVDDDFYRHEGNSINFTIINDFDVDFTDSAGVKKIIPRVDASRNSIRSMIQQIMRSAEPNSKIAFFFGGHGEYAKVNMMGLATGEDCDFQCIIAGDGRRIYGKELRSWFCDARYSSVVVTVQISAAQPDQSAYSRTFNDGYYGQLTHSLIQYLKDTDYPTMEGLVAHLYTNCDSSGDQEPQVCSSRKIKGPISLF</sequence>
<dbReference type="AlphaFoldDB" id="A0A0C3Q9Z4"/>
<dbReference type="HOGENOM" id="CLU_074894_0_0_1"/>
<keyword evidence="2" id="KW-1185">Reference proteome</keyword>
<accession>A0A0C3Q9Z4</accession>
<dbReference type="Proteomes" id="UP000054248">
    <property type="component" value="Unassembled WGS sequence"/>
</dbReference>
<evidence type="ECO:0000313" key="2">
    <source>
        <dbReference type="Proteomes" id="UP000054248"/>
    </source>
</evidence>
<organism evidence="1 2">
    <name type="scientific">Tulasnella calospora MUT 4182</name>
    <dbReference type="NCBI Taxonomy" id="1051891"/>
    <lineage>
        <taxon>Eukaryota</taxon>
        <taxon>Fungi</taxon>
        <taxon>Dikarya</taxon>
        <taxon>Basidiomycota</taxon>
        <taxon>Agaricomycotina</taxon>
        <taxon>Agaricomycetes</taxon>
        <taxon>Cantharellales</taxon>
        <taxon>Tulasnellaceae</taxon>
        <taxon>Tulasnella</taxon>
    </lineage>
</organism>
<proteinExistence type="predicted"/>
<evidence type="ECO:0000313" key="1">
    <source>
        <dbReference type="EMBL" id="KIO20839.1"/>
    </source>
</evidence>
<name>A0A0C3Q9Z4_9AGAM</name>
<reference evidence="2" key="2">
    <citation type="submission" date="2015-01" db="EMBL/GenBank/DDBJ databases">
        <title>Evolutionary Origins and Diversification of the Mycorrhizal Mutualists.</title>
        <authorList>
            <consortium name="DOE Joint Genome Institute"/>
            <consortium name="Mycorrhizal Genomics Consortium"/>
            <person name="Kohler A."/>
            <person name="Kuo A."/>
            <person name="Nagy L.G."/>
            <person name="Floudas D."/>
            <person name="Copeland A."/>
            <person name="Barry K.W."/>
            <person name="Cichocki N."/>
            <person name="Veneault-Fourrey C."/>
            <person name="LaButti K."/>
            <person name="Lindquist E.A."/>
            <person name="Lipzen A."/>
            <person name="Lundell T."/>
            <person name="Morin E."/>
            <person name="Murat C."/>
            <person name="Riley R."/>
            <person name="Ohm R."/>
            <person name="Sun H."/>
            <person name="Tunlid A."/>
            <person name="Henrissat B."/>
            <person name="Grigoriev I.V."/>
            <person name="Hibbett D.S."/>
            <person name="Martin F."/>
        </authorList>
    </citation>
    <scope>NUCLEOTIDE SEQUENCE [LARGE SCALE GENOMIC DNA]</scope>
    <source>
        <strain evidence="2">MUT 4182</strain>
    </source>
</reference>
<dbReference type="EMBL" id="KN823159">
    <property type="protein sequence ID" value="KIO20839.1"/>
    <property type="molecule type" value="Genomic_DNA"/>
</dbReference>
<protein>
    <submittedName>
        <fullName evidence="1">Uncharacterized protein</fullName>
    </submittedName>
</protein>
<dbReference type="OrthoDB" id="3171884at2759"/>